<reference evidence="1" key="2">
    <citation type="submission" date="2017-05" db="UniProtKB">
        <authorList>
            <consortium name="EnsemblMetazoa"/>
        </authorList>
    </citation>
    <scope>IDENTIFICATION</scope>
</reference>
<protein>
    <recommendedName>
        <fullName evidence="3">DUF4371 domain-containing protein</fullName>
    </recommendedName>
</protein>
<evidence type="ECO:0000313" key="1">
    <source>
        <dbReference type="EnsemblMetazoa" id="Aqu2.1.24682_001"/>
    </source>
</evidence>
<dbReference type="PANTHER" id="PTHR37162:SF1">
    <property type="entry name" value="BED-TYPE DOMAIN-CONTAINING PROTEIN"/>
    <property type="match status" value="1"/>
</dbReference>
<gene>
    <name evidence="1" type="primary">105313698</name>
</gene>
<dbReference type="OrthoDB" id="6159421at2759"/>
<evidence type="ECO:0008006" key="3">
    <source>
        <dbReference type="Google" id="ProtNLM"/>
    </source>
</evidence>
<organism evidence="1">
    <name type="scientific">Amphimedon queenslandica</name>
    <name type="common">Sponge</name>
    <dbReference type="NCBI Taxonomy" id="400682"/>
    <lineage>
        <taxon>Eukaryota</taxon>
        <taxon>Metazoa</taxon>
        <taxon>Porifera</taxon>
        <taxon>Demospongiae</taxon>
        <taxon>Heteroscleromorpha</taxon>
        <taxon>Haplosclerida</taxon>
        <taxon>Niphatidae</taxon>
        <taxon>Amphimedon</taxon>
    </lineage>
</organism>
<sequence>MDHFSDLPKLCPDFKIASEVKCKRTKTKSVVTNVMAPHFHSNLVHSLKKAPFPLIINETTNISTKIELALVTRQCNKKTGKVSCSLYELVEQTSGDAEAIFHSICSVLENDGIPFSNVVGFAADTTNVLFGQHNSIVSRFKQKVSNLFTLHCICRCAHLCASHACEKLPRTPDDLIHNVYNYFAHSAKRQPEFQKFQYFADVEPHKILKRCQTRWLS</sequence>
<dbReference type="PANTHER" id="PTHR37162">
    <property type="entry name" value="HAT FAMILY DIMERISATION DOMAINCONTAINING PROTEIN-RELATED"/>
    <property type="match status" value="1"/>
</dbReference>
<dbReference type="AlphaFoldDB" id="A0A1X7U9P9"/>
<dbReference type="InParanoid" id="A0A1X7U9P9"/>
<dbReference type="OMA" id="ECINNDQ"/>
<name>A0A1X7U9P9_AMPQE</name>
<dbReference type="eggNOG" id="ENOG502RZBP">
    <property type="taxonomic scope" value="Eukaryota"/>
</dbReference>
<dbReference type="EnsemblMetazoa" id="Aqu2.1.24682_001">
    <property type="protein sequence ID" value="Aqu2.1.24682_001"/>
    <property type="gene ID" value="Aqu2.1.24682"/>
</dbReference>
<reference evidence="2" key="1">
    <citation type="journal article" date="2010" name="Nature">
        <title>The Amphimedon queenslandica genome and the evolution of animal complexity.</title>
        <authorList>
            <person name="Srivastava M."/>
            <person name="Simakov O."/>
            <person name="Chapman J."/>
            <person name="Fahey B."/>
            <person name="Gauthier M.E."/>
            <person name="Mitros T."/>
            <person name="Richards G.S."/>
            <person name="Conaco C."/>
            <person name="Dacre M."/>
            <person name="Hellsten U."/>
            <person name="Larroux C."/>
            <person name="Putnam N.H."/>
            <person name="Stanke M."/>
            <person name="Adamska M."/>
            <person name="Darling A."/>
            <person name="Degnan S.M."/>
            <person name="Oakley T.H."/>
            <person name="Plachetzki D.C."/>
            <person name="Zhai Y."/>
            <person name="Adamski M."/>
            <person name="Calcino A."/>
            <person name="Cummins S.F."/>
            <person name="Goodstein D.M."/>
            <person name="Harris C."/>
            <person name="Jackson D.J."/>
            <person name="Leys S.P."/>
            <person name="Shu S."/>
            <person name="Woodcroft B.J."/>
            <person name="Vervoort M."/>
            <person name="Kosik K.S."/>
            <person name="Manning G."/>
            <person name="Degnan B.M."/>
            <person name="Rokhsar D.S."/>
        </authorList>
    </citation>
    <scope>NUCLEOTIDE SEQUENCE [LARGE SCALE GENOMIC DNA]</scope>
</reference>
<keyword evidence="2" id="KW-1185">Reference proteome</keyword>
<accession>A0A1X7U9P9</accession>
<dbReference type="Proteomes" id="UP000007879">
    <property type="component" value="Unassembled WGS sequence"/>
</dbReference>
<evidence type="ECO:0000313" key="2">
    <source>
        <dbReference type="Proteomes" id="UP000007879"/>
    </source>
</evidence>
<proteinExistence type="predicted"/>
<dbReference type="KEGG" id="aqu:105313698"/>
<dbReference type="EnsemblMetazoa" id="XM_011407337.1">
    <property type="protein sequence ID" value="XP_011405639.1"/>
    <property type="gene ID" value="LOC105313698"/>
</dbReference>